<proteinExistence type="predicted"/>
<name>A0A9Q3I6M2_9BASI</name>
<comment type="caution">
    <text evidence="1">The sequence shown here is derived from an EMBL/GenBank/DDBJ whole genome shotgun (WGS) entry which is preliminary data.</text>
</comment>
<dbReference type="AlphaFoldDB" id="A0A9Q3I6M2"/>
<accession>A0A9Q3I6M2</accession>
<dbReference type="EMBL" id="AVOT02037179">
    <property type="protein sequence ID" value="MBW0531836.1"/>
    <property type="molecule type" value="Genomic_DNA"/>
</dbReference>
<evidence type="ECO:0000313" key="1">
    <source>
        <dbReference type="EMBL" id="MBW0531836.1"/>
    </source>
</evidence>
<dbReference type="Proteomes" id="UP000765509">
    <property type="component" value="Unassembled WGS sequence"/>
</dbReference>
<sequence>MVITKGCNPTRKFRLLEVRANRIRENQATIQAIKEQLTQTGHTQIPSGSQEINKLFNVYHSMKPQPQGHVMDNPYHQDDMKPDSMLMNKAISPSQYQDKDNMSYSEKEALKQLPEASRWPKFCGSGEYDNMELIYYIFGLFIDVPSIPDYQITARLNTAFKGHASIWFTEMKEIHDGLFKSFKSTEMVLGYGRRPCHLKMTNTLWIKIHMSGVSDILKDLKPLILK</sequence>
<keyword evidence="2" id="KW-1185">Reference proteome</keyword>
<organism evidence="1 2">
    <name type="scientific">Austropuccinia psidii MF-1</name>
    <dbReference type="NCBI Taxonomy" id="1389203"/>
    <lineage>
        <taxon>Eukaryota</taxon>
        <taxon>Fungi</taxon>
        <taxon>Dikarya</taxon>
        <taxon>Basidiomycota</taxon>
        <taxon>Pucciniomycotina</taxon>
        <taxon>Pucciniomycetes</taxon>
        <taxon>Pucciniales</taxon>
        <taxon>Sphaerophragmiaceae</taxon>
        <taxon>Austropuccinia</taxon>
    </lineage>
</organism>
<reference evidence="1" key="1">
    <citation type="submission" date="2021-03" db="EMBL/GenBank/DDBJ databases">
        <title>Draft genome sequence of rust myrtle Austropuccinia psidii MF-1, a brazilian biotype.</title>
        <authorList>
            <person name="Quecine M.C."/>
            <person name="Pachon D.M.R."/>
            <person name="Bonatelli M.L."/>
            <person name="Correr F.H."/>
            <person name="Franceschini L.M."/>
            <person name="Leite T.F."/>
            <person name="Margarido G.R.A."/>
            <person name="Almeida C.A."/>
            <person name="Ferrarezi J.A."/>
            <person name="Labate C.A."/>
        </authorList>
    </citation>
    <scope>NUCLEOTIDE SEQUENCE</scope>
    <source>
        <strain evidence="1">MF-1</strain>
    </source>
</reference>
<protein>
    <submittedName>
        <fullName evidence="1">Uncharacterized protein</fullName>
    </submittedName>
</protein>
<gene>
    <name evidence="1" type="ORF">O181_071551</name>
</gene>
<evidence type="ECO:0000313" key="2">
    <source>
        <dbReference type="Proteomes" id="UP000765509"/>
    </source>
</evidence>